<dbReference type="Gene3D" id="3.40.5.10">
    <property type="entry name" value="Ribosomal protein L9, N-terminal domain"/>
    <property type="match status" value="1"/>
</dbReference>
<dbReference type="PROSITE" id="PS00651">
    <property type="entry name" value="RIBOSOMAL_L9"/>
    <property type="match status" value="1"/>
</dbReference>
<dbReference type="Proteomes" id="UP001054846">
    <property type="component" value="Chromosome"/>
</dbReference>
<keyword evidence="3 7" id="KW-0694">RNA-binding</keyword>
<dbReference type="Gene3D" id="3.10.430.100">
    <property type="entry name" value="Ribosomal protein L9, C-terminal domain"/>
    <property type="match status" value="1"/>
</dbReference>
<dbReference type="HAMAP" id="MF_00503">
    <property type="entry name" value="Ribosomal_bL9"/>
    <property type="match status" value="1"/>
</dbReference>
<dbReference type="Pfam" id="PF01281">
    <property type="entry name" value="Ribosomal_L9_N"/>
    <property type="match status" value="1"/>
</dbReference>
<evidence type="ECO:0000256" key="6">
    <source>
        <dbReference type="ARBA" id="ARBA00035292"/>
    </source>
</evidence>
<dbReference type="InterPro" id="IPR020070">
    <property type="entry name" value="Ribosomal_bL9_N"/>
</dbReference>
<dbReference type="NCBIfam" id="TIGR00158">
    <property type="entry name" value="L9"/>
    <property type="match status" value="1"/>
</dbReference>
<dbReference type="InterPro" id="IPR036935">
    <property type="entry name" value="Ribosomal_bL9_N_sf"/>
</dbReference>
<evidence type="ECO:0000256" key="7">
    <source>
        <dbReference type="HAMAP-Rule" id="MF_00503"/>
    </source>
</evidence>
<evidence type="ECO:0000313" key="9">
    <source>
        <dbReference type="EMBL" id="UFP95697.1"/>
    </source>
</evidence>
<dbReference type="Pfam" id="PF03948">
    <property type="entry name" value="Ribosomal_L9_C"/>
    <property type="match status" value="1"/>
</dbReference>
<dbReference type="RefSeq" id="WP_230842919.1">
    <property type="nucleotide sequence ID" value="NZ_CP063845.1"/>
</dbReference>
<dbReference type="InterPro" id="IPR036791">
    <property type="entry name" value="Ribosomal_bL9_C_sf"/>
</dbReference>
<accession>A0ABY3PQ12</accession>
<dbReference type="InterPro" id="IPR000244">
    <property type="entry name" value="Ribosomal_bL9"/>
</dbReference>
<dbReference type="EMBL" id="CP063845">
    <property type="protein sequence ID" value="UFP95697.1"/>
    <property type="molecule type" value="Genomic_DNA"/>
</dbReference>
<feature type="domain" description="Ribosomal protein L9" evidence="8">
    <location>
        <begin position="15"/>
        <end position="42"/>
    </location>
</feature>
<dbReference type="SUPFAM" id="SSF55658">
    <property type="entry name" value="L9 N-domain-like"/>
    <property type="match status" value="1"/>
</dbReference>
<evidence type="ECO:0000256" key="5">
    <source>
        <dbReference type="ARBA" id="ARBA00023274"/>
    </source>
</evidence>
<dbReference type="InterPro" id="IPR020069">
    <property type="entry name" value="Ribosomal_bL9_C"/>
</dbReference>
<sequence>MGTKIVLKKDVDTLGKAGTLVEVAPGYARNYLIPQGLAVKATPGLVKEAEFRQAKRREIEAKHRGEALETKKTLEALGFYEVFAPVGEDGNQLFGTVTNQDVAEVVASKAGITIDRREITIEEPIKRTGVYTVKARIFQDVVATLRLQVNAAG</sequence>
<comment type="similarity">
    <text evidence="1 7">Belongs to the bacterial ribosomal protein bL9 family.</text>
</comment>
<dbReference type="InterPro" id="IPR020594">
    <property type="entry name" value="Ribosomal_bL9_bac/chp"/>
</dbReference>
<gene>
    <name evidence="7 9" type="primary">rplI</name>
    <name evidence="7" type="synonym">rpl9</name>
    <name evidence="9" type="ORF">ISF26_05535</name>
</gene>
<keyword evidence="2 7" id="KW-0699">rRNA-binding</keyword>
<dbReference type="GO" id="GO:0005840">
    <property type="term" value="C:ribosome"/>
    <property type="evidence" value="ECO:0007669"/>
    <property type="project" value="UniProtKB-KW"/>
</dbReference>
<dbReference type="PANTHER" id="PTHR21368">
    <property type="entry name" value="50S RIBOSOMAL PROTEIN L9"/>
    <property type="match status" value="1"/>
</dbReference>
<evidence type="ECO:0000313" key="10">
    <source>
        <dbReference type="Proteomes" id="UP001054846"/>
    </source>
</evidence>
<reference evidence="9 10" key="1">
    <citation type="journal article" date="2021" name="Genome Biol. Evol.">
        <title>Complete Genome Sequencing of a Novel Gloeobacter Species from a Waterfall Cave in Mexico.</title>
        <authorList>
            <person name="Saw J.H."/>
            <person name="Cardona T."/>
            <person name="Montejano G."/>
        </authorList>
    </citation>
    <scope>NUCLEOTIDE SEQUENCE [LARGE SCALE GENOMIC DNA]</scope>
    <source>
        <strain evidence="9">MG652769</strain>
    </source>
</reference>
<organism evidence="9 10">
    <name type="scientific">Gloeobacter morelensis MG652769</name>
    <dbReference type="NCBI Taxonomy" id="2781736"/>
    <lineage>
        <taxon>Bacteria</taxon>
        <taxon>Bacillati</taxon>
        <taxon>Cyanobacteriota</taxon>
        <taxon>Cyanophyceae</taxon>
        <taxon>Gloeobacterales</taxon>
        <taxon>Gloeobacteraceae</taxon>
        <taxon>Gloeobacter</taxon>
        <taxon>Gloeobacter morelensis</taxon>
    </lineage>
</organism>
<evidence type="ECO:0000256" key="4">
    <source>
        <dbReference type="ARBA" id="ARBA00022980"/>
    </source>
</evidence>
<name>A0ABY3PQ12_9CYAN</name>
<dbReference type="InterPro" id="IPR009027">
    <property type="entry name" value="Ribosomal_bL9/RNase_H1_N"/>
</dbReference>
<keyword evidence="5 7" id="KW-0687">Ribonucleoprotein</keyword>
<keyword evidence="10" id="KW-1185">Reference proteome</keyword>
<keyword evidence="4 7" id="KW-0689">Ribosomal protein</keyword>
<dbReference type="SUPFAM" id="SSF55653">
    <property type="entry name" value="Ribosomal protein L9 C-domain"/>
    <property type="match status" value="1"/>
</dbReference>
<protein>
    <recommendedName>
        <fullName evidence="6 7">Large ribosomal subunit protein bL9</fullName>
    </recommendedName>
</protein>
<proteinExistence type="inferred from homology"/>
<evidence type="ECO:0000256" key="1">
    <source>
        <dbReference type="ARBA" id="ARBA00010605"/>
    </source>
</evidence>
<evidence type="ECO:0000256" key="2">
    <source>
        <dbReference type="ARBA" id="ARBA00022730"/>
    </source>
</evidence>
<evidence type="ECO:0000256" key="3">
    <source>
        <dbReference type="ARBA" id="ARBA00022884"/>
    </source>
</evidence>
<evidence type="ECO:0000259" key="8">
    <source>
        <dbReference type="PROSITE" id="PS00651"/>
    </source>
</evidence>
<comment type="function">
    <text evidence="7">Binds to the 23S rRNA.</text>
</comment>